<proteinExistence type="predicted"/>
<protein>
    <submittedName>
        <fullName evidence="1">Uncharacterized protein</fullName>
    </submittedName>
</protein>
<reference evidence="1" key="1">
    <citation type="submission" date="2023-04" db="EMBL/GenBank/DDBJ databases">
        <title>A chromosome-level genome assembly of the parasitoid wasp Eretmocerus hayati.</title>
        <authorList>
            <person name="Zhong Y."/>
            <person name="Liu S."/>
            <person name="Liu Y."/>
        </authorList>
    </citation>
    <scope>NUCLEOTIDE SEQUENCE</scope>
    <source>
        <strain evidence="1">ZJU_SS_LIU_2023</strain>
    </source>
</reference>
<gene>
    <name evidence="1" type="ORF">QAD02_017138</name>
</gene>
<organism evidence="1 2">
    <name type="scientific">Eretmocerus hayati</name>
    <dbReference type="NCBI Taxonomy" id="131215"/>
    <lineage>
        <taxon>Eukaryota</taxon>
        <taxon>Metazoa</taxon>
        <taxon>Ecdysozoa</taxon>
        <taxon>Arthropoda</taxon>
        <taxon>Hexapoda</taxon>
        <taxon>Insecta</taxon>
        <taxon>Pterygota</taxon>
        <taxon>Neoptera</taxon>
        <taxon>Endopterygota</taxon>
        <taxon>Hymenoptera</taxon>
        <taxon>Apocrita</taxon>
        <taxon>Proctotrupomorpha</taxon>
        <taxon>Chalcidoidea</taxon>
        <taxon>Aphelinidae</taxon>
        <taxon>Aphelininae</taxon>
        <taxon>Eretmocerus</taxon>
    </lineage>
</organism>
<dbReference type="EMBL" id="CM056742">
    <property type="protein sequence ID" value="KAJ8681351.1"/>
    <property type="molecule type" value="Genomic_DNA"/>
</dbReference>
<keyword evidence="2" id="KW-1185">Reference proteome</keyword>
<dbReference type="Proteomes" id="UP001239111">
    <property type="component" value="Chromosome 2"/>
</dbReference>
<sequence>MNPLSEKYGRSTCYKCGFPDINTRLESVTTLQRRAEDNFNLYSRDFLMAYPPTERTPVPGSQGVNVSLNSMSARIVKINNEAFAASEAAAGVIRAATEMWDLYRASYPNDPAAAEALNE</sequence>
<evidence type="ECO:0000313" key="2">
    <source>
        <dbReference type="Proteomes" id="UP001239111"/>
    </source>
</evidence>
<accession>A0ACC2PD11</accession>
<evidence type="ECO:0000313" key="1">
    <source>
        <dbReference type="EMBL" id="KAJ8681351.1"/>
    </source>
</evidence>
<comment type="caution">
    <text evidence="1">The sequence shown here is derived from an EMBL/GenBank/DDBJ whole genome shotgun (WGS) entry which is preliminary data.</text>
</comment>
<name>A0ACC2PD11_9HYME</name>